<accession>A0A9Q1R1Q3</accession>
<keyword evidence="8" id="KW-1185">Reference proteome</keyword>
<protein>
    <submittedName>
        <fullName evidence="7">Uncharacterized protein</fullName>
    </submittedName>
</protein>
<evidence type="ECO:0000256" key="2">
    <source>
        <dbReference type="ARBA" id="ARBA00006840"/>
    </source>
</evidence>
<dbReference type="OrthoDB" id="672773at2759"/>
<keyword evidence="5 6" id="KW-0472">Membrane</keyword>
<evidence type="ECO:0000256" key="5">
    <source>
        <dbReference type="ARBA" id="ARBA00023136"/>
    </source>
</evidence>
<dbReference type="Pfam" id="PF00335">
    <property type="entry name" value="Tetraspanin"/>
    <property type="match status" value="1"/>
</dbReference>
<evidence type="ECO:0000313" key="7">
    <source>
        <dbReference type="EMBL" id="KAJ8536356.1"/>
    </source>
</evidence>
<organism evidence="7 8">
    <name type="scientific">Anisodus acutangulus</name>
    <dbReference type="NCBI Taxonomy" id="402998"/>
    <lineage>
        <taxon>Eukaryota</taxon>
        <taxon>Viridiplantae</taxon>
        <taxon>Streptophyta</taxon>
        <taxon>Embryophyta</taxon>
        <taxon>Tracheophyta</taxon>
        <taxon>Spermatophyta</taxon>
        <taxon>Magnoliopsida</taxon>
        <taxon>eudicotyledons</taxon>
        <taxon>Gunneridae</taxon>
        <taxon>Pentapetalae</taxon>
        <taxon>asterids</taxon>
        <taxon>lamiids</taxon>
        <taxon>Solanales</taxon>
        <taxon>Solanaceae</taxon>
        <taxon>Solanoideae</taxon>
        <taxon>Hyoscyameae</taxon>
        <taxon>Anisodus</taxon>
    </lineage>
</organism>
<feature type="transmembrane region" description="Helical" evidence="6">
    <location>
        <begin position="108"/>
        <end position="134"/>
    </location>
</feature>
<comment type="subcellular location">
    <subcellularLocation>
        <location evidence="1">Membrane</location>
        <topology evidence="1">Multi-pass membrane protein</topology>
    </subcellularLocation>
</comment>
<dbReference type="PANTHER" id="PTHR32191">
    <property type="entry name" value="TETRASPANIN-8-RELATED"/>
    <property type="match status" value="1"/>
</dbReference>
<dbReference type="InterPro" id="IPR018499">
    <property type="entry name" value="Tetraspanin/Peripherin"/>
</dbReference>
<name>A0A9Q1R1Q3_9SOLA</name>
<keyword evidence="4 6" id="KW-1133">Transmembrane helix</keyword>
<proteinExistence type="inferred from homology"/>
<comment type="similarity">
    <text evidence="2">Belongs to the tetraspanin (TM4SF) family.</text>
</comment>
<feature type="transmembrane region" description="Helical" evidence="6">
    <location>
        <begin position="82"/>
        <end position="102"/>
    </location>
</feature>
<comment type="caution">
    <text evidence="7">The sequence shown here is derived from an EMBL/GenBank/DDBJ whole genome shotgun (WGS) entry which is preliminary data.</text>
</comment>
<dbReference type="AlphaFoldDB" id="A0A9Q1R1Q3"/>
<evidence type="ECO:0000256" key="1">
    <source>
        <dbReference type="ARBA" id="ARBA00004141"/>
    </source>
</evidence>
<dbReference type="GO" id="GO:0016020">
    <property type="term" value="C:membrane"/>
    <property type="evidence" value="ECO:0007669"/>
    <property type="project" value="UniProtKB-SubCell"/>
</dbReference>
<evidence type="ECO:0000313" key="8">
    <source>
        <dbReference type="Proteomes" id="UP001152561"/>
    </source>
</evidence>
<gene>
    <name evidence="7" type="ORF">K7X08_034757</name>
</gene>
<keyword evidence="3 6" id="KW-0812">Transmembrane</keyword>
<sequence length="186" mass="21893">MEKDHIRNFVPYDNNEVDKGIYALREEIADATWINVPVELRQRRNKVQMDEEINASREEIVDATWINSDRATLCQKVLEKPLLIAGVFLLVVSVLGLVFSLYRAGSIIQWICMVLLSLPFLGLVCFMVCTTVTMSRAYYREIKSGDYSNWLQKYLMNEEHWKEIKSRLFNWKIWQRIPTGKYSLSY</sequence>
<dbReference type="EMBL" id="JAJAGQ010000018">
    <property type="protein sequence ID" value="KAJ8536356.1"/>
    <property type="molecule type" value="Genomic_DNA"/>
</dbReference>
<reference evidence="8" key="1">
    <citation type="journal article" date="2023" name="Proc. Natl. Acad. Sci. U.S.A.">
        <title>Genomic and structural basis for evolution of tropane alkaloid biosynthesis.</title>
        <authorList>
            <person name="Wanga Y.-J."/>
            <person name="Taina T."/>
            <person name="Yua J.-Y."/>
            <person name="Lia J."/>
            <person name="Xua B."/>
            <person name="Chenc J."/>
            <person name="D'Auriad J.C."/>
            <person name="Huanga J.-P."/>
            <person name="Huanga S.-X."/>
        </authorList>
    </citation>
    <scope>NUCLEOTIDE SEQUENCE [LARGE SCALE GENOMIC DNA]</scope>
    <source>
        <strain evidence="8">cv. KIB-2019</strain>
    </source>
</reference>
<dbReference type="Proteomes" id="UP001152561">
    <property type="component" value="Unassembled WGS sequence"/>
</dbReference>
<evidence type="ECO:0000256" key="4">
    <source>
        <dbReference type="ARBA" id="ARBA00022989"/>
    </source>
</evidence>
<evidence type="ECO:0000256" key="6">
    <source>
        <dbReference type="SAM" id="Phobius"/>
    </source>
</evidence>
<evidence type="ECO:0000256" key="3">
    <source>
        <dbReference type="ARBA" id="ARBA00022692"/>
    </source>
</evidence>
<dbReference type="InterPro" id="IPR044991">
    <property type="entry name" value="TET_plant"/>
</dbReference>
<dbReference type="GO" id="GO:0009734">
    <property type="term" value="P:auxin-activated signaling pathway"/>
    <property type="evidence" value="ECO:0007669"/>
    <property type="project" value="InterPro"/>
</dbReference>